<dbReference type="GO" id="GO:0005524">
    <property type="term" value="F:ATP binding"/>
    <property type="evidence" value="ECO:0007669"/>
    <property type="project" value="UniProtKB-UniRule"/>
</dbReference>
<dbReference type="Proteomes" id="UP000824101">
    <property type="component" value="Unassembled WGS sequence"/>
</dbReference>
<evidence type="ECO:0000256" key="7">
    <source>
        <dbReference type="PIRNR" id="PIRNR000535"/>
    </source>
</evidence>
<dbReference type="FunFam" id="3.40.1190.20:FF:000001">
    <property type="entry name" value="Phosphofructokinase"/>
    <property type="match status" value="1"/>
</dbReference>
<reference evidence="10" key="1">
    <citation type="journal article" date="2021" name="PeerJ">
        <title>Extensive microbial diversity within the chicken gut microbiome revealed by metagenomics and culture.</title>
        <authorList>
            <person name="Gilroy R."/>
            <person name="Ravi A."/>
            <person name="Getino M."/>
            <person name="Pursley I."/>
            <person name="Horton D.L."/>
            <person name="Alikhan N.F."/>
            <person name="Baker D."/>
            <person name="Gharbi K."/>
            <person name="Hall N."/>
            <person name="Watson M."/>
            <person name="Adriaenssens E.M."/>
            <person name="Foster-Nyarko E."/>
            <person name="Jarju S."/>
            <person name="Secka A."/>
            <person name="Antonio M."/>
            <person name="Oren A."/>
            <person name="Chaudhuri R.R."/>
            <person name="La Ragione R."/>
            <person name="Hildebrand F."/>
            <person name="Pallen M.J."/>
        </authorList>
    </citation>
    <scope>NUCLEOTIDE SEQUENCE</scope>
    <source>
        <strain evidence="10">ChiBcec1-1093</strain>
    </source>
</reference>
<keyword evidence="5 7" id="KW-0067">ATP-binding</keyword>
<dbReference type="GO" id="GO:0005988">
    <property type="term" value="P:lactose metabolic process"/>
    <property type="evidence" value="ECO:0007669"/>
    <property type="project" value="UniProtKB-KW"/>
</dbReference>
<keyword evidence="3 7" id="KW-0547">Nucleotide-binding</keyword>
<comment type="similarity">
    <text evidence="1">Belongs to the carbohydrate kinase pfkB family.</text>
</comment>
<evidence type="ECO:0000256" key="4">
    <source>
        <dbReference type="ARBA" id="ARBA00022777"/>
    </source>
</evidence>
<dbReference type="InterPro" id="IPR017583">
    <property type="entry name" value="Tagatose/fructose_Pkinase"/>
</dbReference>
<dbReference type="InterPro" id="IPR022463">
    <property type="entry name" value="1-PFruKinase"/>
</dbReference>
<evidence type="ECO:0000256" key="6">
    <source>
        <dbReference type="ARBA" id="ARBA00047745"/>
    </source>
</evidence>
<evidence type="ECO:0000256" key="3">
    <source>
        <dbReference type="ARBA" id="ARBA00022741"/>
    </source>
</evidence>
<dbReference type="PANTHER" id="PTHR46566:SF1">
    <property type="entry name" value="1-PHOSPHOFRUCTOKINASE"/>
    <property type="match status" value="1"/>
</dbReference>
<organism evidence="10 11">
    <name type="scientific">Candidatus Lachnoclostridium stercorigallinarum</name>
    <dbReference type="NCBI Taxonomy" id="2838634"/>
    <lineage>
        <taxon>Bacteria</taxon>
        <taxon>Bacillati</taxon>
        <taxon>Bacillota</taxon>
        <taxon>Clostridia</taxon>
        <taxon>Lachnospirales</taxon>
        <taxon>Lachnospiraceae</taxon>
    </lineage>
</organism>
<dbReference type="PROSITE" id="PS00584">
    <property type="entry name" value="PFKB_KINASES_2"/>
    <property type="match status" value="1"/>
</dbReference>
<dbReference type="Pfam" id="PF00294">
    <property type="entry name" value="PfkB"/>
    <property type="match status" value="1"/>
</dbReference>
<evidence type="ECO:0000313" key="11">
    <source>
        <dbReference type="Proteomes" id="UP000824101"/>
    </source>
</evidence>
<dbReference type="EC" id="2.7.1.144" evidence="7"/>
<keyword evidence="4 8" id="KW-0418">Kinase</keyword>
<dbReference type="PIRSF" id="PIRSF000535">
    <property type="entry name" value="1PFK/6PFK/LacC"/>
    <property type="match status" value="1"/>
</dbReference>
<comment type="catalytic activity">
    <reaction evidence="6 8">
        <text>beta-D-fructose 1-phosphate + ATP = beta-D-fructose 1,6-bisphosphate + ADP + H(+)</text>
        <dbReference type="Rhea" id="RHEA:14213"/>
        <dbReference type="ChEBI" id="CHEBI:15378"/>
        <dbReference type="ChEBI" id="CHEBI:30616"/>
        <dbReference type="ChEBI" id="CHEBI:32966"/>
        <dbReference type="ChEBI" id="CHEBI:138881"/>
        <dbReference type="ChEBI" id="CHEBI:456216"/>
        <dbReference type="EC" id="2.7.1.56"/>
    </reaction>
</comment>
<comment type="similarity">
    <text evidence="7">Belongs to the carbohydrate kinase PfkB family. LacC subfamily.</text>
</comment>
<comment type="pathway">
    <text evidence="7">Carbohydrate metabolism; D-tagatose 6-phosphate degradation; D-glyceraldehyde 3-phosphate and glycerone phosphate from D-tagatose 6-phosphate: step 1/2.</text>
</comment>
<comment type="function">
    <text evidence="8">Catalyzes the ATP-dependent phosphorylation of fructose-l-phosphate to fructose-l,6-bisphosphate.</text>
</comment>
<dbReference type="AlphaFoldDB" id="A0A9D2GIC0"/>
<accession>A0A9D2GIC0</accession>
<comment type="caution">
    <text evidence="10">The sequence shown here is derived from an EMBL/GenBank/DDBJ whole genome shotgun (WGS) entry which is preliminary data.</text>
</comment>
<dbReference type="Gene3D" id="3.40.1190.20">
    <property type="match status" value="1"/>
</dbReference>
<proteinExistence type="inferred from homology"/>
<dbReference type="NCBIfam" id="TIGR03828">
    <property type="entry name" value="pfkB"/>
    <property type="match status" value="1"/>
</dbReference>
<keyword evidence="7" id="KW-0423">Lactose metabolism</keyword>
<dbReference type="GO" id="GO:0005829">
    <property type="term" value="C:cytosol"/>
    <property type="evidence" value="ECO:0007669"/>
    <property type="project" value="TreeGrafter"/>
</dbReference>
<evidence type="ECO:0000256" key="5">
    <source>
        <dbReference type="ARBA" id="ARBA00022840"/>
    </source>
</evidence>
<protein>
    <recommendedName>
        <fullName evidence="7">Tagatose-6-phosphate kinase</fullName>
        <ecNumber evidence="7">2.7.1.144</ecNumber>
    </recommendedName>
</protein>
<dbReference type="InterPro" id="IPR029056">
    <property type="entry name" value="Ribokinase-like"/>
</dbReference>
<keyword evidence="2 7" id="KW-0808">Transferase</keyword>
<dbReference type="GO" id="GO:0009024">
    <property type="term" value="F:tagatose-6-phosphate kinase activity"/>
    <property type="evidence" value="ECO:0007669"/>
    <property type="project" value="UniProtKB-EC"/>
</dbReference>
<dbReference type="CDD" id="cd01164">
    <property type="entry name" value="FruK_PfkB_like"/>
    <property type="match status" value="1"/>
</dbReference>
<evidence type="ECO:0000259" key="9">
    <source>
        <dbReference type="Pfam" id="PF00294"/>
    </source>
</evidence>
<evidence type="ECO:0000256" key="2">
    <source>
        <dbReference type="ARBA" id="ARBA00022679"/>
    </source>
</evidence>
<sequence>MVYTVTLNPSLDYIVTVDGFSLGKTNRTASEQMLCGGKVINVSAVLSNLGVENMALGFTAGFVGEEIERRMAQAGLNCDFIRLKEGCSRINVKLRNYDGTEINGAGPSVGPEELERLMEKLDRLGQGDVLVLAGSIPAQCPENLYCRMMERLAGRGVLTAVDASGKTLAETLSCRPFLIKPNRDELEGLLGERASSPEEALSGAEKLQRMGAENVLVSMGGDGAVLLDRTGKGHCLKAPKGELVNSVGAGDSMVAGFLAGWLEKNDYFHAFAMGVAAGSASAFSDGLATADQVRSLYNGLTGQTSSSLGS</sequence>
<feature type="domain" description="Carbohydrate kinase PfkB" evidence="9">
    <location>
        <begin position="8"/>
        <end position="289"/>
    </location>
</feature>
<dbReference type="NCBIfam" id="TIGR03168">
    <property type="entry name" value="1-PFK"/>
    <property type="match status" value="1"/>
</dbReference>
<reference evidence="10" key="2">
    <citation type="submission" date="2021-04" db="EMBL/GenBank/DDBJ databases">
        <authorList>
            <person name="Gilroy R."/>
        </authorList>
    </citation>
    <scope>NUCLEOTIDE SEQUENCE</scope>
    <source>
        <strain evidence="10">ChiBcec1-1093</strain>
    </source>
</reference>
<comment type="catalytic activity">
    <reaction evidence="7">
        <text>D-tagatofuranose 6-phosphate + ATP = D-tagatofuranose 1,6-bisphosphate + ADP + H(+)</text>
        <dbReference type="Rhea" id="RHEA:12420"/>
        <dbReference type="ChEBI" id="CHEBI:15378"/>
        <dbReference type="ChEBI" id="CHEBI:30616"/>
        <dbReference type="ChEBI" id="CHEBI:58694"/>
        <dbReference type="ChEBI" id="CHEBI:58695"/>
        <dbReference type="ChEBI" id="CHEBI:456216"/>
        <dbReference type="EC" id="2.7.1.144"/>
    </reaction>
</comment>
<dbReference type="GO" id="GO:0044281">
    <property type="term" value="P:small molecule metabolic process"/>
    <property type="evidence" value="ECO:0007669"/>
    <property type="project" value="UniProtKB-ARBA"/>
</dbReference>
<gene>
    <name evidence="10" type="primary">pfkB</name>
    <name evidence="10" type="ORF">IAA17_04825</name>
</gene>
<dbReference type="InterPro" id="IPR002173">
    <property type="entry name" value="Carboh/pur_kinase_PfkB_CS"/>
</dbReference>
<name>A0A9D2GIC0_9FIRM</name>
<evidence type="ECO:0000256" key="1">
    <source>
        <dbReference type="ARBA" id="ARBA00005380"/>
    </source>
</evidence>
<dbReference type="GO" id="GO:0008662">
    <property type="term" value="F:1-phosphofructokinase activity"/>
    <property type="evidence" value="ECO:0007669"/>
    <property type="project" value="UniProtKB-UniRule"/>
</dbReference>
<dbReference type="InterPro" id="IPR011611">
    <property type="entry name" value="PfkB_dom"/>
</dbReference>
<evidence type="ECO:0000256" key="8">
    <source>
        <dbReference type="RuleBase" id="RU369061"/>
    </source>
</evidence>
<dbReference type="EMBL" id="DXBC01000072">
    <property type="protein sequence ID" value="HIZ79091.1"/>
    <property type="molecule type" value="Genomic_DNA"/>
</dbReference>
<dbReference type="SUPFAM" id="SSF53613">
    <property type="entry name" value="Ribokinase-like"/>
    <property type="match status" value="1"/>
</dbReference>
<dbReference type="GO" id="GO:0016052">
    <property type="term" value="P:carbohydrate catabolic process"/>
    <property type="evidence" value="ECO:0007669"/>
    <property type="project" value="UniProtKB-ARBA"/>
</dbReference>
<evidence type="ECO:0000313" key="10">
    <source>
        <dbReference type="EMBL" id="HIZ79091.1"/>
    </source>
</evidence>
<dbReference type="PANTHER" id="PTHR46566">
    <property type="entry name" value="1-PHOSPHOFRUCTOKINASE-RELATED"/>
    <property type="match status" value="1"/>
</dbReference>